<sequence>MTTLLIGCLTVDDYSSEDVLELRVDKNETVSNFVETIKKSNVGLDNAKFLKVDLPSDELSDRLALLEADPSANIKKTLDGEELNANKTTILEYFDTGKYYIVIVPPSPRFTLQLF</sequence>
<dbReference type="VEuPathDB" id="FungiDB:RhiirFUN_003415"/>
<name>A0A2N1MB05_9GLOM</name>
<gene>
    <name evidence="1" type="ORF">RhiirC2_795736</name>
</gene>
<organism evidence="1 2">
    <name type="scientific">Rhizophagus irregularis</name>
    <dbReference type="NCBI Taxonomy" id="588596"/>
    <lineage>
        <taxon>Eukaryota</taxon>
        <taxon>Fungi</taxon>
        <taxon>Fungi incertae sedis</taxon>
        <taxon>Mucoromycota</taxon>
        <taxon>Glomeromycotina</taxon>
        <taxon>Glomeromycetes</taxon>
        <taxon>Glomerales</taxon>
        <taxon>Glomeraceae</taxon>
        <taxon>Rhizophagus</taxon>
    </lineage>
</organism>
<evidence type="ECO:0000313" key="1">
    <source>
        <dbReference type="EMBL" id="PKK58807.1"/>
    </source>
</evidence>
<reference evidence="1 2" key="2">
    <citation type="submission" date="2017-10" db="EMBL/GenBank/DDBJ databases">
        <title>Extensive intraspecific genome diversity in a model arbuscular mycorrhizal fungus.</title>
        <authorList>
            <person name="Chen E.C.H."/>
            <person name="Morin E."/>
            <person name="Baudet D."/>
            <person name="Noel J."/>
            <person name="Ndikumana S."/>
            <person name="Charron P."/>
            <person name="St-Onge C."/>
            <person name="Giorgi J."/>
            <person name="Grigoriev I.V."/>
            <person name="Roux C."/>
            <person name="Martin F.M."/>
            <person name="Corradi N."/>
        </authorList>
    </citation>
    <scope>NUCLEOTIDE SEQUENCE [LARGE SCALE GENOMIC DNA]</scope>
    <source>
        <strain evidence="1 2">C2</strain>
    </source>
</reference>
<accession>A0A2N1MB05</accession>
<dbReference type="AlphaFoldDB" id="A0A2N1MB05"/>
<proteinExistence type="predicted"/>
<dbReference type="VEuPathDB" id="FungiDB:FUN_021571"/>
<dbReference type="EMBL" id="LLXL01003369">
    <property type="protein sequence ID" value="PKK58807.1"/>
    <property type="molecule type" value="Genomic_DNA"/>
</dbReference>
<dbReference type="Proteomes" id="UP000233469">
    <property type="component" value="Unassembled WGS sequence"/>
</dbReference>
<evidence type="ECO:0008006" key="3">
    <source>
        <dbReference type="Google" id="ProtNLM"/>
    </source>
</evidence>
<comment type="caution">
    <text evidence="1">The sequence shown here is derived from an EMBL/GenBank/DDBJ whole genome shotgun (WGS) entry which is preliminary data.</text>
</comment>
<protein>
    <recommendedName>
        <fullName evidence="3">Crinkler family protein</fullName>
    </recommendedName>
</protein>
<evidence type="ECO:0000313" key="2">
    <source>
        <dbReference type="Proteomes" id="UP000233469"/>
    </source>
</evidence>
<reference evidence="1 2" key="1">
    <citation type="submission" date="2016-04" db="EMBL/GenBank/DDBJ databases">
        <title>Genome analyses suggest a sexual origin of heterokaryosis in a supposedly ancient asexual fungus.</title>
        <authorList>
            <person name="Ropars J."/>
            <person name="Sedzielewska K."/>
            <person name="Noel J."/>
            <person name="Charron P."/>
            <person name="Farinelli L."/>
            <person name="Marton T."/>
            <person name="Kruger M."/>
            <person name="Pelin A."/>
            <person name="Brachmann A."/>
            <person name="Corradi N."/>
        </authorList>
    </citation>
    <scope>NUCLEOTIDE SEQUENCE [LARGE SCALE GENOMIC DNA]</scope>
    <source>
        <strain evidence="1 2">C2</strain>
    </source>
</reference>
<dbReference type="VEuPathDB" id="FungiDB:RhiirA1_471724"/>